<accession>A0A0F9M9Y2</accession>
<name>A0A0F9M9Y2_9ZZZZ</name>
<protein>
    <submittedName>
        <fullName evidence="1">Uncharacterized protein</fullName>
    </submittedName>
</protein>
<reference evidence="1" key="1">
    <citation type="journal article" date="2015" name="Nature">
        <title>Complex archaea that bridge the gap between prokaryotes and eukaryotes.</title>
        <authorList>
            <person name="Spang A."/>
            <person name="Saw J.H."/>
            <person name="Jorgensen S.L."/>
            <person name="Zaremba-Niedzwiedzka K."/>
            <person name="Martijn J."/>
            <person name="Lind A.E."/>
            <person name="van Eijk R."/>
            <person name="Schleper C."/>
            <person name="Guy L."/>
            <person name="Ettema T.J."/>
        </authorList>
    </citation>
    <scope>NUCLEOTIDE SEQUENCE</scope>
</reference>
<evidence type="ECO:0000313" key="1">
    <source>
        <dbReference type="EMBL" id="KKN04230.1"/>
    </source>
</evidence>
<proteinExistence type="predicted"/>
<dbReference type="EMBL" id="LAZR01004942">
    <property type="protein sequence ID" value="KKN04230.1"/>
    <property type="molecule type" value="Genomic_DNA"/>
</dbReference>
<comment type="caution">
    <text evidence="1">The sequence shown here is derived from an EMBL/GenBank/DDBJ whole genome shotgun (WGS) entry which is preliminary data.</text>
</comment>
<dbReference type="AlphaFoldDB" id="A0A0F9M9Y2"/>
<gene>
    <name evidence="1" type="ORF">LCGC14_1099550</name>
</gene>
<sequence length="67" mass="7878">MQNDIISYDLEKFIQLLETGEEFLIERLFHYTTLTNYVKYTSTLKEAWRVSIQGLTAPFISSQGDNR</sequence>
<organism evidence="1">
    <name type="scientific">marine sediment metagenome</name>
    <dbReference type="NCBI Taxonomy" id="412755"/>
    <lineage>
        <taxon>unclassified sequences</taxon>
        <taxon>metagenomes</taxon>
        <taxon>ecological metagenomes</taxon>
    </lineage>
</organism>